<feature type="region of interest" description="Disordered" evidence="1">
    <location>
        <begin position="1"/>
        <end position="37"/>
    </location>
</feature>
<name>A0ABD0JX55_9CAEN</name>
<evidence type="ECO:0000313" key="2">
    <source>
        <dbReference type="EMBL" id="KAK7479252.1"/>
    </source>
</evidence>
<feature type="region of interest" description="Disordered" evidence="1">
    <location>
        <begin position="95"/>
        <end position="117"/>
    </location>
</feature>
<evidence type="ECO:0000313" key="3">
    <source>
        <dbReference type="Proteomes" id="UP001519460"/>
    </source>
</evidence>
<dbReference type="Proteomes" id="UP001519460">
    <property type="component" value="Unassembled WGS sequence"/>
</dbReference>
<sequence length="117" mass="13433">MHVNHKLFNDTRPTKQPVFVSPQQRSQIPQRHKADDREITLTSEEQAVTTWESQCSALVLGLVACLIKPKSFCMRTWKVCPIIVVSLSRTSRKFTSLTDSSSERHLHPDTIKMSKRD</sequence>
<dbReference type="AlphaFoldDB" id="A0ABD0JX55"/>
<accession>A0ABD0JX55</accession>
<comment type="caution">
    <text evidence="2">The sequence shown here is derived from an EMBL/GenBank/DDBJ whole genome shotgun (WGS) entry which is preliminary data.</text>
</comment>
<evidence type="ECO:0000256" key="1">
    <source>
        <dbReference type="SAM" id="MobiDB-lite"/>
    </source>
</evidence>
<organism evidence="2 3">
    <name type="scientific">Batillaria attramentaria</name>
    <dbReference type="NCBI Taxonomy" id="370345"/>
    <lineage>
        <taxon>Eukaryota</taxon>
        <taxon>Metazoa</taxon>
        <taxon>Spiralia</taxon>
        <taxon>Lophotrochozoa</taxon>
        <taxon>Mollusca</taxon>
        <taxon>Gastropoda</taxon>
        <taxon>Caenogastropoda</taxon>
        <taxon>Sorbeoconcha</taxon>
        <taxon>Cerithioidea</taxon>
        <taxon>Batillariidae</taxon>
        <taxon>Batillaria</taxon>
    </lineage>
</organism>
<feature type="compositionally biased region" description="Basic and acidic residues" evidence="1">
    <location>
        <begin position="101"/>
        <end position="117"/>
    </location>
</feature>
<dbReference type="EMBL" id="JACVVK020000307">
    <property type="protein sequence ID" value="KAK7479252.1"/>
    <property type="molecule type" value="Genomic_DNA"/>
</dbReference>
<reference evidence="2 3" key="1">
    <citation type="journal article" date="2023" name="Sci. Data">
        <title>Genome assembly of the Korean intertidal mud-creeper Batillaria attramentaria.</title>
        <authorList>
            <person name="Patra A.K."/>
            <person name="Ho P.T."/>
            <person name="Jun S."/>
            <person name="Lee S.J."/>
            <person name="Kim Y."/>
            <person name="Won Y.J."/>
        </authorList>
    </citation>
    <scope>NUCLEOTIDE SEQUENCE [LARGE SCALE GENOMIC DNA]</scope>
    <source>
        <strain evidence="2">Wonlab-2016</strain>
    </source>
</reference>
<protein>
    <submittedName>
        <fullName evidence="2">Uncharacterized protein</fullName>
    </submittedName>
</protein>
<gene>
    <name evidence="2" type="ORF">BaRGS_00029500</name>
</gene>
<keyword evidence="3" id="KW-1185">Reference proteome</keyword>
<proteinExistence type="predicted"/>